<feature type="transmembrane region" description="Helical" evidence="1">
    <location>
        <begin position="40"/>
        <end position="62"/>
    </location>
</feature>
<gene>
    <name evidence="2" type="ORF">TRFO_22682</name>
</gene>
<dbReference type="GeneID" id="94837398"/>
<feature type="transmembrane region" description="Helical" evidence="1">
    <location>
        <begin position="179"/>
        <end position="202"/>
    </location>
</feature>
<feature type="transmembrane region" description="Helical" evidence="1">
    <location>
        <begin position="110"/>
        <end position="133"/>
    </location>
</feature>
<dbReference type="AlphaFoldDB" id="A0A1J4KC14"/>
<dbReference type="RefSeq" id="XP_068361899.1">
    <property type="nucleotide sequence ID" value="XM_068502694.1"/>
</dbReference>
<feature type="transmembrane region" description="Helical" evidence="1">
    <location>
        <begin position="74"/>
        <end position="98"/>
    </location>
</feature>
<dbReference type="VEuPathDB" id="TrichDB:TRFO_22682"/>
<keyword evidence="1" id="KW-1133">Transmembrane helix</keyword>
<organism evidence="2 3">
    <name type="scientific">Tritrichomonas foetus</name>
    <dbReference type="NCBI Taxonomy" id="1144522"/>
    <lineage>
        <taxon>Eukaryota</taxon>
        <taxon>Metamonada</taxon>
        <taxon>Parabasalia</taxon>
        <taxon>Tritrichomonadida</taxon>
        <taxon>Tritrichomonadidae</taxon>
        <taxon>Tritrichomonas</taxon>
    </lineage>
</organism>
<dbReference type="Proteomes" id="UP000179807">
    <property type="component" value="Unassembled WGS sequence"/>
</dbReference>
<comment type="caution">
    <text evidence="2">The sequence shown here is derived from an EMBL/GenBank/DDBJ whole genome shotgun (WGS) entry which is preliminary data.</text>
</comment>
<feature type="transmembrane region" description="Helical" evidence="1">
    <location>
        <begin position="145"/>
        <end position="167"/>
    </location>
</feature>
<name>A0A1J4KC14_9EUKA</name>
<accession>A0A1J4KC14</accession>
<dbReference type="EMBL" id="MLAK01000659">
    <property type="protein sequence ID" value="OHT08763.1"/>
    <property type="molecule type" value="Genomic_DNA"/>
</dbReference>
<evidence type="ECO:0000313" key="2">
    <source>
        <dbReference type="EMBL" id="OHT08763.1"/>
    </source>
</evidence>
<keyword evidence="1" id="KW-0472">Membrane</keyword>
<sequence>MMQQTPNLFRSCVITGSTFGIGHLIHGIIVYFLLIGIATISTLTFFCVFIFIIISVVFFIVGCRRLCSLEKEQCPFVIASAVLSLFASAACFCVNIEWLENSHPINRVPFFLLIVASLYLSFTIFLVTLFGFLKFTGVFTLFQDHGVILGKIVCDLLVSLLLSFTFGFTDVEDHKNSRIALIVICLFAVVPFITYTIIGCLLECYVNRINNIAGPLDQI</sequence>
<protein>
    <submittedName>
        <fullName evidence="2">Uncharacterized protein</fullName>
    </submittedName>
</protein>
<keyword evidence="3" id="KW-1185">Reference proteome</keyword>
<evidence type="ECO:0000313" key="3">
    <source>
        <dbReference type="Proteomes" id="UP000179807"/>
    </source>
</evidence>
<proteinExistence type="predicted"/>
<keyword evidence="1" id="KW-0812">Transmembrane</keyword>
<reference evidence="2" key="1">
    <citation type="submission" date="2016-10" db="EMBL/GenBank/DDBJ databases">
        <authorList>
            <person name="Benchimol M."/>
            <person name="Almeida L.G."/>
            <person name="Vasconcelos A.T."/>
            <person name="Perreira-Neves A."/>
            <person name="Rosa I.A."/>
            <person name="Tasca T."/>
            <person name="Bogo M.R."/>
            <person name="de Souza W."/>
        </authorList>
    </citation>
    <scope>NUCLEOTIDE SEQUENCE [LARGE SCALE GENOMIC DNA]</scope>
    <source>
        <strain evidence="2">K</strain>
    </source>
</reference>
<evidence type="ECO:0000256" key="1">
    <source>
        <dbReference type="SAM" id="Phobius"/>
    </source>
</evidence>
<feature type="transmembrane region" description="Helical" evidence="1">
    <location>
        <begin position="12"/>
        <end position="34"/>
    </location>
</feature>